<name>A0A2U3DZP5_PURLI</name>
<dbReference type="EMBL" id="LCWV01000017">
    <property type="protein sequence ID" value="PWI67713.1"/>
    <property type="molecule type" value="Genomic_DNA"/>
</dbReference>
<feature type="region of interest" description="Disordered" evidence="1">
    <location>
        <begin position="58"/>
        <end position="78"/>
    </location>
</feature>
<gene>
    <name evidence="2" type="ORF">PCL_02634</name>
</gene>
<comment type="caution">
    <text evidence="2">The sequence shown here is derived from an EMBL/GenBank/DDBJ whole genome shotgun (WGS) entry which is preliminary data.</text>
</comment>
<evidence type="ECO:0000313" key="2">
    <source>
        <dbReference type="EMBL" id="PWI67713.1"/>
    </source>
</evidence>
<dbReference type="AlphaFoldDB" id="A0A2U3DZP5"/>
<accession>A0A2U3DZP5</accession>
<organism evidence="2 3">
    <name type="scientific">Purpureocillium lilacinum</name>
    <name type="common">Paecilomyces lilacinus</name>
    <dbReference type="NCBI Taxonomy" id="33203"/>
    <lineage>
        <taxon>Eukaryota</taxon>
        <taxon>Fungi</taxon>
        <taxon>Dikarya</taxon>
        <taxon>Ascomycota</taxon>
        <taxon>Pezizomycotina</taxon>
        <taxon>Sordariomycetes</taxon>
        <taxon>Hypocreomycetidae</taxon>
        <taxon>Hypocreales</taxon>
        <taxon>Ophiocordycipitaceae</taxon>
        <taxon>Purpureocillium</taxon>
    </lineage>
</organism>
<evidence type="ECO:0000313" key="3">
    <source>
        <dbReference type="Proteomes" id="UP000245956"/>
    </source>
</evidence>
<reference evidence="2 3" key="1">
    <citation type="journal article" date="2016" name="Front. Microbiol.">
        <title>Genome and transcriptome sequences reveal the specific parasitism of the nematophagous Purpureocillium lilacinum 36-1.</title>
        <authorList>
            <person name="Xie J."/>
            <person name="Li S."/>
            <person name="Mo C."/>
            <person name="Xiao X."/>
            <person name="Peng D."/>
            <person name="Wang G."/>
            <person name="Xiao Y."/>
        </authorList>
    </citation>
    <scope>NUCLEOTIDE SEQUENCE [LARGE SCALE GENOMIC DNA]</scope>
    <source>
        <strain evidence="2 3">36-1</strain>
    </source>
</reference>
<sequence>MNEWVSPCCRQHRSPTQIKLGKWARARRCRAAAAVEWAAGTSMFGRSAESAPPSITTMFSSFGGEDGRPDTTNGSLAPTSTDGCHGVLLAFGEAGLATGWEAGRMHLADAVRDIALSVTWGVFPRSVASSMQGTRHLSQESPDDASITSSQHFTSDMNHIDCPAVINNRLQTPHRLCRFFPCENGSGPCDGRATPRVARLLGSILILFPPRKTEKRAGRAGDFRWRVIKRGGRRSNGSQAHAMCRP</sequence>
<proteinExistence type="predicted"/>
<evidence type="ECO:0000256" key="1">
    <source>
        <dbReference type="SAM" id="MobiDB-lite"/>
    </source>
</evidence>
<protein>
    <submittedName>
        <fullName evidence="2">Uncharacterized protein</fullName>
    </submittedName>
</protein>
<dbReference type="Proteomes" id="UP000245956">
    <property type="component" value="Unassembled WGS sequence"/>
</dbReference>